<feature type="region of interest" description="Disordered" evidence="1">
    <location>
        <begin position="51"/>
        <end position="78"/>
    </location>
</feature>
<keyword evidence="3" id="KW-1185">Reference proteome</keyword>
<accession>A0ABS4MAE4</accession>
<dbReference type="EMBL" id="JAGGLP010000052">
    <property type="protein sequence ID" value="MBP2056608.1"/>
    <property type="molecule type" value="Genomic_DNA"/>
</dbReference>
<sequence>MPPTSVTCRAHTAWARPLCRSRLARTALYAVLFALLVCLGDRLHTPEKLYDRSAAASSESTAPAETTARETVDEPEWPDSCLGFHPGVAAFPQSPTRIPPPAVTAPVLTVETDSLSRSPSDTGRGLLSTGGRSVLTAICRWRV</sequence>
<comment type="caution">
    <text evidence="2">The sequence shown here is derived from an EMBL/GenBank/DDBJ whole genome shotgun (WGS) entry which is preliminary data.</text>
</comment>
<name>A0ABS4MAE4_9ACTN</name>
<feature type="compositionally biased region" description="Low complexity" evidence="1">
    <location>
        <begin position="52"/>
        <end position="66"/>
    </location>
</feature>
<dbReference type="Proteomes" id="UP001519309">
    <property type="component" value="Unassembled WGS sequence"/>
</dbReference>
<evidence type="ECO:0000256" key="1">
    <source>
        <dbReference type="SAM" id="MobiDB-lite"/>
    </source>
</evidence>
<gene>
    <name evidence="2" type="ORF">J2Z21_009627</name>
</gene>
<reference evidence="2 3" key="1">
    <citation type="submission" date="2021-03" db="EMBL/GenBank/DDBJ databases">
        <title>Genomic Encyclopedia of Type Strains, Phase IV (KMG-IV): sequencing the most valuable type-strain genomes for metagenomic binning, comparative biology and taxonomic classification.</title>
        <authorList>
            <person name="Goeker M."/>
        </authorList>
    </citation>
    <scope>NUCLEOTIDE SEQUENCE [LARGE SCALE GENOMIC DNA]</scope>
    <source>
        <strain evidence="2 3">DSM 40499</strain>
    </source>
</reference>
<organism evidence="2 3">
    <name type="scientific">Streptomyces griseochromogenes</name>
    <dbReference type="NCBI Taxonomy" id="68214"/>
    <lineage>
        <taxon>Bacteria</taxon>
        <taxon>Bacillati</taxon>
        <taxon>Actinomycetota</taxon>
        <taxon>Actinomycetes</taxon>
        <taxon>Kitasatosporales</taxon>
        <taxon>Streptomycetaceae</taxon>
        <taxon>Streptomyces</taxon>
    </lineage>
</organism>
<proteinExistence type="predicted"/>
<evidence type="ECO:0000313" key="3">
    <source>
        <dbReference type="Proteomes" id="UP001519309"/>
    </source>
</evidence>
<evidence type="ECO:0000313" key="2">
    <source>
        <dbReference type="EMBL" id="MBP2056608.1"/>
    </source>
</evidence>
<protein>
    <submittedName>
        <fullName evidence="2">Uncharacterized protein</fullName>
    </submittedName>
</protein>